<feature type="domain" description="Protein kinase" evidence="6">
    <location>
        <begin position="19"/>
        <end position="290"/>
    </location>
</feature>
<dbReference type="CDD" id="cd14014">
    <property type="entry name" value="STKc_PknB_like"/>
    <property type="match status" value="1"/>
</dbReference>
<dbReference type="EMBL" id="JAPNKA010000001">
    <property type="protein sequence ID" value="MCY1083679.1"/>
    <property type="molecule type" value="Genomic_DNA"/>
</dbReference>
<accession>A0ABT4AS47</accession>
<dbReference type="InterPro" id="IPR011009">
    <property type="entry name" value="Kinase-like_dom_sf"/>
</dbReference>
<evidence type="ECO:0000313" key="7">
    <source>
        <dbReference type="EMBL" id="MCY1083679.1"/>
    </source>
</evidence>
<dbReference type="SUPFAM" id="SSF56112">
    <property type="entry name" value="Protein kinase-like (PK-like)"/>
    <property type="match status" value="1"/>
</dbReference>
<dbReference type="InterPro" id="IPR008271">
    <property type="entry name" value="Ser/Thr_kinase_AS"/>
</dbReference>
<dbReference type="GO" id="GO:0016301">
    <property type="term" value="F:kinase activity"/>
    <property type="evidence" value="ECO:0007669"/>
    <property type="project" value="UniProtKB-KW"/>
</dbReference>
<proteinExistence type="predicted"/>
<dbReference type="Gene3D" id="3.30.200.20">
    <property type="entry name" value="Phosphorylase Kinase, domain 1"/>
    <property type="match status" value="1"/>
</dbReference>
<keyword evidence="8" id="KW-1185">Reference proteome</keyword>
<evidence type="ECO:0000256" key="1">
    <source>
        <dbReference type="ARBA" id="ARBA00022679"/>
    </source>
</evidence>
<keyword evidence="2" id="KW-0547">Nucleotide-binding</keyword>
<dbReference type="InterPro" id="IPR000719">
    <property type="entry name" value="Prot_kinase_dom"/>
</dbReference>
<evidence type="ECO:0000256" key="2">
    <source>
        <dbReference type="ARBA" id="ARBA00022741"/>
    </source>
</evidence>
<keyword evidence="1" id="KW-0808">Transferase</keyword>
<keyword evidence="3 7" id="KW-0418">Kinase</keyword>
<evidence type="ECO:0000256" key="4">
    <source>
        <dbReference type="ARBA" id="ARBA00022840"/>
    </source>
</evidence>
<feature type="region of interest" description="Disordered" evidence="5">
    <location>
        <begin position="321"/>
        <end position="357"/>
    </location>
</feature>
<evidence type="ECO:0000256" key="5">
    <source>
        <dbReference type="SAM" id="MobiDB-lite"/>
    </source>
</evidence>
<dbReference type="Proteomes" id="UP001207654">
    <property type="component" value="Unassembled WGS sequence"/>
</dbReference>
<reference evidence="7 8" key="1">
    <citation type="submission" date="2022-11" db="EMBL/GenBank/DDBJ databases">
        <title>Minimal conservation of predation-associated metabolite biosynthetic gene clusters underscores biosynthetic potential of Myxococcota including descriptions for ten novel species: Archangium lansinium sp. nov., Myxococcus landrumus sp. nov., Nannocystis bai.</title>
        <authorList>
            <person name="Ahearne A."/>
            <person name="Stevens C."/>
            <person name="Phillips K."/>
        </authorList>
    </citation>
    <scope>NUCLEOTIDE SEQUENCE [LARGE SCALE GENOMIC DNA]</scope>
    <source>
        <strain evidence="7 8">MIWBW</strain>
    </source>
</reference>
<dbReference type="RefSeq" id="WP_267542202.1">
    <property type="nucleotide sequence ID" value="NZ_JAPNKA010000001.1"/>
</dbReference>
<sequence>MTKPFHPDLLQSGDMVRHYKVVRRLGSGGFANVFLVESGGRSYTMKIAARPPGDEDEAREDERAFREAISLGHFRHPNLLTVRELGRWPELEGGHFFFVTDYVPGSTFNVWRWTMRAPLCRFIRVAGELALVMAELHERGVCHRDIKPDNVLVRDGDDKPFLIDFGAVFLPGAYTLTRELPPVTFHNMPPEVAAFLRGGEWEQGAHFPASPAADLYAFGALLYEALTDCHPFNPRLPLDKLLLAIELVPPVDPGRLEPRVPPGLGGLVMRLLAKDPAQRPPSARAAHEELMRLLESEADTEPWKVPYAFATHEDGVPAVEAGQEEAGGAREAAEPPSSPEKGTRVSGSGDAEREAGRSRGKWKWVLGGLALFLLLLGIGWGHVRTVSASALEAVCSGAAPTALVPPAPFEKGCEALHFSTPKSFGETLTLVCAASVHFLACTGAPVRPDPEGFLERCPPEARMTAVQLGFEKKPFTDVELATGIQVGAGSIENVINFRSGPVEGWIVIPGGRIHWVTGEARVYQGRIYMEFDRIYLDALHPTPGRVPSPLCAVAVDNRNWRKLGVKNFELGMPTNIQFADPAKVVYRGPDAAILDTLLVDTYVQLPGRRFPE</sequence>
<organism evidence="7 8">
    <name type="scientific">Archangium lansingense</name>
    <dbReference type="NCBI Taxonomy" id="2995310"/>
    <lineage>
        <taxon>Bacteria</taxon>
        <taxon>Pseudomonadati</taxon>
        <taxon>Myxococcota</taxon>
        <taxon>Myxococcia</taxon>
        <taxon>Myxococcales</taxon>
        <taxon>Cystobacterineae</taxon>
        <taxon>Archangiaceae</taxon>
        <taxon>Archangium</taxon>
    </lineage>
</organism>
<dbReference type="Gene3D" id="1.10.510.10">
    <property type="entry name" value="Transferase(Phosphotransferase) domain 1"/>
    <property type="match status" value="1"/>
</dbReference>
<evidence type="ECO:0000256" key="3">
    <source>
        <dbReference type="ARBA" id="ARBA00022777"/>
    </source>
</evidence>
<dbReference type="PANTHER" id="PTHR43289:SF6">
    <property type="entry name" value="SERINE_THREONINE-PROTEIN KINASE NEKL-3"/>
    <property type="match status" value="1"/>
</dbReference>
<dbReference type="PROSITE" id="PS00108">
    <property type="entry name" value="PROTEIN_KINASE_ST"/>
    <property type="match status" value="1"/>
</dbReference>
<gene>
    <name evidence="7" type="ORF">OV287_55495</name>
</gene>
<name>A0ABT4AS47_9BACT</name>
<evidence type="ECO:0000259" key="6">
    <source>
        <dbReference type="PROSITE" id="PS50011"/>
    </source>
</evidence>
<dbReference type="SMART" id="SM00220">
    <property type="entry name" value="S_TKc"/>
    <property type="match status" value="1"/>
</dbReference>
<evidence type="ECO:0000313" key="8">
    <source>
        <dbReference type="Proteomes" id="UP001207654"/>
    </source>
</evidence>
<dbReference type="Pfam" id="PF00069">
    <property type="entry name" value="Pkinase"/>
    <property type="match status" value="1"/>
</dbReference>
<comment type="caution">
    <text evidence="7">The sequence shown here is derived from an EMBL/GenBank/DDBJ whole genome shotgun (WGS) entry which is preliminary data.</text>
</comment>
<dbReference type="PROSITE" id="PS50011">
    <property type="entry name" value="PROTEIN_KINASE_DOM"/>
    <property type="match status" value="1"/>
</dbReference>
<keyword evidence="4" id="KW-0067">ATP-binding</keyword>
<protein>
    <submittedName>
        <fullName evidence="7">Serine/threonine-protein kinase</fullName>
    </submittedName>
</protein>
<dbReference type="PANTHER" id="PTHR43289">
    <property type="entry name" value="MITOGEN-ACTIVATED PROTEIN KINASE KINASE KINASE 20-RELATED"/>
    <property type="match status" value="1"/>
</dbReference>